<proteinExistence type="predicted"/>
<keyword evidence="2" id="KW-1185">Reference proteome</keyword>
<dbReference type="Proteomes" id="UP001148662">
    <property type="component" value="Unassembled WGS sequence"/>
</dbReference>
<protein>
    <submittedName>
        <fullName evidence="1">Uncharacterized protein</fullName>
    </submittedName>
</protein>
<organism evidence="1 2">
    <name type="scientific">Phlebia brevispora</name>
    <dbReference type="NCBI Taxonomy" id="194682"/>
    <lineage>
        <taxon>Eukaryota</taxon>
        <taxon>Fungi</taxon>
        <taxon>Dikarya</taxon>
        <taxon>Basidiomycota</taxon>
        <taxon>Agaricomycotina</taxon>
        <taxon>Agaricomycetes</taxon>
        <taxon>Polyporales</taxon>
        <taxon>Meruliaceae</taxon>
        <taxon>Phlebia</taxon>
    </lineage>
</organism>
<reference evidence="1" key="1">
    <citation type="submission" date="2022-07" db="EMBL/GenBank/DDBJ databases">
        <title>Genome Sequence of Phlebia brevispora.</title>
        <authorList>
            <person name="Buettner E."/>
        </authorList>
    </citation>
    <scope>NUCLEOTIDE SEQUENCE</scope>
    <source>
        <strain evidence="1">MPL23</strain>
    </source>
</reference>
<gene>
    <name evidence="1" type="ORF">NM688_g4018</name>
</gene>
<evidence type="ECO:0000313" key="1">
    <source>
        <dbReference type="EMBL" id="KAJ3552690.1"/>
    </source>
</evidence>
<evidence type="ECO:0000313" key="2">
    <source>
        <dbReference type="Proteomes" id="UP001148662"/>
    </source>
</evidence>
<name>A0ACC1T3U2_9APHY</name>
<accession>A0ACC1T3U2</accession>
<sequence length="429" mass="46975">MTQAEEDKNASQDGDREPDIRNTLVLTSETEDDEHLKRLMFYKCRDKNMPTNSAPPAEPFTDKTCPGCKKAIINDGSTVVAFGQSFFHVDCFKCAKCSNKVTADTNLLLLSDGSPVCSNCSYSCNICGQPILDEAIMTGEDSYHAHCFNCKVCKKRIEELVFAKTSTGIYCMDCHNARVARSKRHQERREREKRERERRTTEEAVANGVASDAGAIRTSETQARSTTNGCMFLHAQPLEPQPTPPTVAPLNPRSDARTNGQASTPRSSDFAPAAGAPVRQNTVSAPYKDGQPGPAAAVAANGYDHLRSSSTPITNIDTLSVPSDGMSKTMQKRKSFEDRPLNILLKDVSAPAETLNRQDSLLVPDSGTSRKEKRRSINPVLAMTYNNMSQKPSSQNSSTVSSPTTPNHPNPQTPPSQTREYRRVSSPLA</sequence>
<comment type="caution">
    <text evidence="1">The sequence shown here is derived from an EMBL/GenBank/DDBJ whole genome shotgun (WGS) entry which is preliminary data.</text>
</comment>
<dbReference type="EMBL" id="JANHOG010000630">
    <property type="protein sequence ID" value="KAJ3552690.1"/>
    <property type="molecule type" value="Genomic_DNA"/>
</dbReference>